<dbReference type="AlphaFoldDB" id="A0A7R8CRP9"/>
<dbReference type="PROSITE" id="PS01001">
    <property type="entry name" value="SDH_CYT_2"/>
    <property type="match status" value="1"/>
</dbReference>
<evidence type="ECO:0000256" key="1">
    <source>
        <dbReference type="ARBA" id="ARBA00004141"/>
    </source>
</evidence>
<keyword evidence="2 8" id="KW-0349">Heme</keyword>
<comment type="cofactor">
    <cofactor evidence="8">
        <name>heme</name>
        <dbReference type="ChEBI" id="CHEBI:30413"/>
    </cofactor>
    <text evidence="8">The heme is bound between the two transmembrane subunits.</text>
</comment>
<name>A0A7R8CRP9_LEPSM</name>
<evidence type="ECO:0000256" key="5">
    <source>
        <dbReference type="ARBA" id="ARBA00022989"/>
    </source>
</evidence>
<evidence type="ECO:0000256" key="8">
    <source>
        <dbReference type="PIRSR" id="PIRSR000178-1"/>
    </source>
</evidence>
<accession>A0A7R8CRP9</accession>
<sequence>MSSKKGGVKGVISVPLTHSVSGRNRISSRICQGVLVSSRMTNTCLPNIGLRSISLKSMTQEEVAPKESYWDKNKRLNRPLKALEYFLTGVVYAGGLIPFLLPSNFPTFLQSLEVAPSLILLFKFGIAFPFAFHSWNGIRHLFWDMGIGLKIREVYSSGSLVVALALVTSVILTVL</sequence>
<dbReference type="InterPro" id="IPR018495">
    <property type="entry name" value="Succ_DH_cyt_bsu_CS"/>
</dbReference>
<dbReference type="GO" id="GO:0016020">
    <property type="term" value="C:membrane"/>
    <property type="evidence" value="ECO:0007669"/>
    <property type="project" value="UniProtKB-SubCell"/>
</dbReference>
<gene>
    <name evidence="9" type="ORF">LSAA_6140</name>
</gene>
<keyword evidence="3" id="KW-0812">Transmembrane</keyword>
<evidence type="ECO:0000256" key="4">
    <source>
        <dbReference type="ARBA" id="ARBA00022723"/>
    </source>
</evidence>
<dbReference type="SUPFAM" id="SSF81343">
    <property type="entry name" value="Fumarate reductase respiratory complex transmembrane subunits"/>
    <property type="match status" value="1"/>
</dbReference>
<evidence type="ECO:0000256" key="2">
    <source>
        <dbReference type="ARBA" id="ARBA00022617"/>
    </source>
</evidence>
<dbReference type="Proteomes" id="UP000675881">
    <property type="component" value="Chromosome 2"/>
</dbReference>
<keyword evidence="7" id="KW-0472">Membrane</keyword>
<dbReference type="Gene3D" id="1.20.1300.10">
    <property type="entry name" value="Fumarate reductase/succinate dehydrogenase, transmembrane subunit"/>
    <property type="match status" value="1"/>
</dbReference>
<dbReference type="InterPro" id="IPR014314">
    <property type="entry name" value="Succ_DH_cytb556"/>
</dbReference>
<dbReference type="GO" id="GO:0046872">
    <property type="term" value="F:metal ion binding"/>
    <property type="evidence" value="ECO:0007669"/>
    <property type="project" value="UniProtKB-KW"/>
</dbReference>
<proteinExistence type="predicted"/>
<dbReference type="InterPro" id="IPR034804">
    <property type="entry name" value="SQR/QFR_C/D"/>
</dbReference>
<feature type="binding site" description="axial binding residue" evidence="8">
    <location>
        <position position="133"/>
    </location>
    <ligand>
        <name>heme</name>
        <dbReference type="ChEBI" id="CHEBI:30413"/>
        <note>ligand shared with second transmembrane subunit</note>
    </ligand>
    <ligandPart>
        <name>Fe</name>
        <dbReference type="ChEBI" id="CHEBI:18248"/>
    </ligandPart>
</feature>
<protein>
    <submittedName>
        <fullName evidence="9">SDHC</fullName>
    </submittedName>
</protein>
<evidence type="ECO:0000313" key="10">
    <source>
        <dbReference type="Proteomes" id="UP000675881"/>
    </source>
</evidence>
<keyword evidence="10" id="KW-1185">Reference proteome</keyword>
<dbReference type="EMBL" id="HG994581">
    <property type="protein sequence ID" value="CAF2872670.1"/>
    <property type="molecule type" value="Genomic_DNA"/>
</dbReference>
<keyword evidence="5" id="KW-1133">Transmembrane helix</keyword>
<dbReference type="InterPro" id="IPR000701">
    <property type="entry name" value="SuccDH_FuR_B_TM-su"/>
</dbReference>
<comment type="subcellular location">
    <subcellularLocation>
        <location evidence="1">Membrane</location>
        <topology evidence="1">Multi-pass membrane protein</topology>
    </subcellularLocation>
</comment>
<dbReference type="OrthoDB" id="588261at2759"/>
<dbReference type="GO" id="GO:0006099">
    <property type="term" value="P:tricarboxylic acid cycle"/>
    <property type="evidence" value="ECO:0007669"/>
    <property type="project" value="InterPro"/>
</dbReference>
<dbReference type="GO" id="GO:0005739">
    <property type="term" value="C:mitochondrion"/>
    <property type="evidence" value="ECO:0007669"/>
    <property type="project" value="GOC"/>
</dbReference>
<dbReference type="Pfam" id="PF01127">
    <property type="entry name" value="Sdh_cyt"/>
    <property type="match status" value="1"/>
</dbReference>
<dbReference type="CDD" id="cd03499">
    <property type="entry name" value="SQR_TypeC_SdhC"/>
    <property type="match status" value="1"/>
</dbReference>
<reference evidence="9" key="1">
    <citation type="submission" date="2021-02" db="EMBL/GenBank/DDBJ databases">
        <authorList>
            <person name="Bekaert M."/>
        </authorList>
    </citation>
    <scope>NUCLEOTIDE SEQUENCE</scope>
    <source>
        <strain evidence="9">IoA-00</strain>
    </source>
</reference>
<evidence type="ECO:0000313" key="9">
    <source>
        <dbReference type="EMBL" id="CAF2872670.1"/>
    </source>
</evidence>
<dbReference type="PANTHER" id="PTHR10978:SF5">
    <property type="entry name" value="SUCCINATE DEHYDROGENASE CYTOCHROME B560 SUBUNIT, MITOCHONDRIAL"/>
    <property type="match status" value="1"/>
</dbReference>
<evidence type="ECO:0000256" key="6">
    <source>
        <dbReference type="ARBA" id="ARBA00023004"/>
    </source>
</evidence>
<keyword evidence="4 8" id="KW-0479">Metal-binding</keyword>
<dbReference type="PANTHER" id="PTHR10978">
    <property type="entry name" value="SUCCINATE DEHYDROGENASE CYTOCHROME B560 SUBUNIT"/>
    <property type="match status" value="1"/>
</dbReference>
<keyword evidence="6 8" id="KW-0408">Iron</keyword>
<evidence type="ECO:0000256" key="3">
    <source>
        <dbReference type="ARBA" id="ARBA00022692"/>
    </source>
</evidence>
<dbReference type="GO" id="GO:0009055">
    <property type="term" value="F:electron transfer activity"/>
    <property type="evidence" value="ECO:0007669"/>
    <property type="project" value="InterPro"/>
</dbReference>
<organism evidence="9 10">
    <name type="scientific">Lepeophtheirus salmonis</name>
    <name type="common">Salmon louse</name>
    <name type="synonym">Caligus salmonis</name>
    <dbReference type="NCBI Taxonomy" id="72036"/>
    <lineage>
        <taxon>Eukaryota</taxon>
        <taxon>Metazoa</taxon>
        <taxon>Ecdysozoa</taxon>
        <taxon>Arthropoda</taxon>
        <taxon>Crustacea</taxon>
        <taxon>Multicrustacea</taxon>
        <taxon>Hexanauplia</taxon>
        <taxon>Copepoda</taxon>
        <taxon>Siphonostomatoida</taxon>
        <taxon>Caligidae</taxon>
        <taxon>Lepeophtheirus</taxon>
    </lineage>
</organism>
<dbReference type="GO" id="GO:0006121">
    <property type="term" value="P:mitochondrial electron transport, succinate to ubiquinone"/>
    <property type="evidence" value="ECO:0007669"/>
    <property type="project" value="TreeGrafter"/>
</dbReference>
<evidence type="ECO:0000256" key="7">
    <source>
        <dbReference type="ARBA" id="ARBA00023136"/>
    </source>
</evidence>